<keyword evidence="11" id="KW-0547">Nucleotide-binding</keyword>
<dbReference type="OMA" id="SHLWVVI"/>
<protein>
    <recommendedName>
        <fullName evidence="2">non-specific serine/threonine protein kinase</fullName>
        <ecNumber evidence="2">2.7.11.1</ecNumber>
    </recommendedName>
</protein>
<name>A0A151T4N1_CAJCA</name>
<evidence type="ECO:0000256" key="3">
    <source>
        <dbReference type="ARBA" id="ARBA00022475"/>
    </source>
</evidence>
<keyword evidence="12 21" id="KW-0418">Kinase</keyword>
<evidence type="ECO:0000256" key="4">
    <source>
        <dbReference type="ARBA" id="ARBA00022527"/>
    </source>
</evidence>
<dbReference type="AlphaFoldDB" id="A0A151T4N1"/>
<evidence type="ECO:0000256" key="14">
    <source>
        <dbReference type="ARBA" id="ARBA00022989"/>
    </source>
</evidence>
<dbReference type="FunFam" id="3.30.200.20:FF:000604">
    <property type="entry name" value="Proline-rich receptor-like protein kinase PERK8"/>
    <property type="match status" value="1"/>
</dbReference>
<comment type="subcellular location">
    <subcellularLocation>
        <location evidence="1">Cell membrane</location>
        <topology evidence="1">Single-pass membrane protein</topology>
    </subcellularLocation>
</comment>
<sequence>MQRSFHENLLDGHQDETILESSKFSACSICKRRRLNIAWPKNFTYDELLVATEGFSTENSLSESEDGPTFKGLLERREKIVVKKYQITTSHEEVLKSEVQLLNSARHKNMVTLLGSCTENSQLLIVYEQVCNGSLDQYLTRGSFQSLTWNQRLKVAMGTARGLKYLHENNIMHGNIKPSNILLTHDFEPLIGDFSFREGRLDQKKSRKDKSASNSGYTAPEYLENGKLSNKTDVYSFGVVLLELITGRRAMDKLPGGKGLVGWARPLLGGKKYPQLVDPKIINSYEEEKLLWLVQVTEQCLRKNPKERFTMNMVSQGTWNMSIRKCIKQKKENVLVHTVYLLTRDTLEDPHEEMSTVAVTINDKIDQINSDLQIKEKQHIKGSFHIEEMDKKVEKEQKVSKDKKQVQGSCDEDLLDGNEAKIILENSKFFICSICKSRRPNSGLQKKYTYEELQVATEGFSIKYSLSEGEYGPVFRGQLENNQEIVIKQHAFTSLQEQKAFMSEFQVLINARHENVIMLLGSCIRLSQLLVVYEKACNGSLDQYLSRGSGRSLTWGERVKVAIGVARGLKYLHENNIIHGRIKPSNILLNHDFKPLVGDFALGKERCELQSPYKHKNMRNCGYTAPECHEGGKLSTKADVYSFGVVLVELITGRMITDKIHSQKCLVECVSALSFYFYKLLATAIN</sequence>
<keyword evidence="16" id="KW-0675">Receptor</keyword>
<keyword evidence="7" id="KW-0808">Transferase</keyword>
<comment type="catalytic activity">
    <reaction evidence="19">
        <text>L-seryl-[protein] + ATP = O-phospho-L-seryl-[protein] + ADP + H(+)</text>
        <dbReference type="Rhea" id="RHEA:17989"/>
        <dbReference type="Rhea" id="RHEA-COMP:9863"/>
        <dbReference type="Rhea" id="RHEA-COMP:11604"/>
        <dbReference type="ChEBI" id="CHEBI:15378"/>
        <dbReference type="ChEBI" id="CHEBI:29999"/>
        <dbReference type="ChEBI" id="CHEBI:30616"/>
        <dbReference type="ChEBI" id="CHEBI:83421"/>
        <dbReference type="ChEBI" id="CHEBI:456216"/>
        <dbReference type="EC" id="2.7.11.1"/>
    </reaction>
</comment>
<keyword evidence="9" id="KW-0732">Signal</keyword>
<dbReference type="PROSITE" id="PS50011">
    <property type="entry name" value="PROTEIN_KINASE_DOM"/>
    <property type="match status" value="2"/>
</dbReference>
<dbReference type="Gene3D" id="3.30.200.20">
    <property type="entry name" value="Phosphorylase Kinase, domain 1"/>
    <property type="match status" value="2"/>
</dbReference>
<evidence type="ECO:0000256" key="1">
    <source>
        <dbReference type="ARBA" id="ARBA00004162"/>
    </source>
</evidence>
<dbReference type="InterPro" id="IPR001245">
    <property type="entry name" value="Ser-Thr/Tyr_kinase_cat_dom"/>
</dbReference>
<dbReference type="Gene3D" id="1.10.510.10">
    <property type="entry name" value="Transferase(Phosphotransferase) domain 1"/>
    <property type="match status" value="2"/>
</dbReference>
<evidence type="ECO:0000313" key="21">
    <source>
        <dbReference type="EMBL" id="KYP61985.1"/>
    </source>
</evidence>
<dbReference type="Pfam" id="PF07714">
    <property type="entry name" value="PK_Tyr_Ser-Thr"/>
    <property type="match status" value="2"/>
</dbReference>
<reference evidence="21 22" key="1">
    <citation type="journal article" date="2012" name="Nat. Biotechnol.">
        <title>Draft genome sequence of pigeonpea (Cajanus cajan), an orphan legume crop of resource-poor farmers.</title>
        <authorList>
            <person name="Varshney R.K."/>
            <person name="Chen W."/>
            <person name="Li Y."/>
            <person name="Bharti A.K."/>
            <person name="Saxena R.K."/>
            <person name="Schlueter J.A."/>
            <person name="Donoghue M.T."/>
            <person name="Azam S."/>
            <person name="Fan G."/>
            <person name="Whaley A.M."/>
            <person name="Farmer A.D."/>
            <person name="Sheridan J."/>
            <person name="Iwata A."/>
            <person name="Tuteja R."/>
            <person name="Penmetsa R.V."/>
            <person name="Wu W."/>
            <person name="Upadhyaya H.D."/>
            <person name="Yang S.P."/>
            <person name="Shah T."/>
            <person name="Saxena K.B."/>
            <person name="Michael T."/>
            <person name="McCombie W.R."/>
            <person name="Yang B."/>
            <person name="Zhang G."/>
            <person name="Yang H."/>
            <person name="Wang J."/>
            <person name="Spillane C."/>
            <person name="Cook D.R."/>
            <person name="May G.D."/>
            <person name="Xu X."/>
            <person name="Jackson S.A."/>
        </authorList>
    </citation>
    <scope>NUCLEOTIDE SEQUENCE [LARGE SCALE GENOMIC DNA]</scope>
    <source>
        <strain evidence="22">cv. Asha</strain>
    </source>
</reference>
<dbReference type="Gramene" id="C.cajan_16033.t">
    <property type="protein sequence ID" value="C.cajan_16033.t"/>
    <property type="gene ID" value="C.cajan_16033"/>
</dbReference>
<keyword evidence="5" id="KW-0597">Phosphoprotein</keyword>
<evidence type="ECO:0000256" key="8">
    <source>
        <dbReference type="ARBA" id="ARBA00022692"/>
    </source>
</evidence>
<comment type="catalytic activity">
    <reaction evidence="18">
        <text>L-threonyl-[protein] + ATP = O-phospho-L-threonyl-[protein] + ADP + H(+)</text>
        <dbReference type="Rhea" id="RHEA:46608"/>
        <dbReference type="Rhea" id="RHEA-COMP:11060"/>
        <dbReference type="Rhea" id="RHEA-COMP:11605"/>
        <dbReference type="ChEBI" id="CHEBI:15378"/>
        <dbReference type="ChEBI" id="CHEBI:30013"/>
        <dbReference type="ChEBI" id="CHEBI:30616"/>
        <dbReference type="ChEBI" id="CHEBI:61977"/>
        <dbReference type="ChEBI" id="CHEBI:456216"/>
        <dbReference type="EC" id="2.7.11.1"/>
    </reaction>
</comment>
<evidence type="ECO:0000256" key="17">
    <source>
        <dbReference type="ARBA" id="ARBA00023180"/>
    </source>
</evidence>
<evidence type="ECO:0000256" key="19">
    <source>
        <dbReference type="ARBA" id="ARBA00048679"/>
    </source>
</evidence>
<dbReference type="GO" id="GO:0005524">
    <property type="term" value="F:ATP binding"/>
    <property type="evidence" value="ECO:0007669"/>
    <property type="project" value="UniProtKB-KW"/>
</dbReference>
<evidence type="ECO:0000256" key="15">
    <source>
        <dbReference type="ARBA" id="ARBA00023136"/>
    </source>
</evidence>
<gene>
    <name evidence="21" type="ORF">KK1_016500</name>
</gene>
<evidence type="ECO:0000259" key="20">
    <source>
        <dbReference type="PROSITE" id="PS50011"/>
    </source>
</evidence>
<keyword evidence="15" id="KW-0472">Membrane</keyword>
<evidence type="ECO:0000256" key="7">
    <source>
        <dbReference type="ARBA" id="ARBA00022679"/>
    </source>
</evidence>
<keyword evidence="13" id="KW-0067">ATP-binding</keyword>
<evidence type="ECO:0000256" key="11">
    <source>
        <dbReference type="ARBA" id="ARBA00022741"/>
    </source>
</evidence>
<keyword evidence="17" id="KW-0325">Glycoprotein</keyword>
<evidence type="ECO:0000313" key="22">
    <source>
        <dbReference type="Proteomes" id="UP000075243"/>
    </source>
</evidence>
<keyword evidence="22" id="KW-1185">Reference proteome</keyword>
<keyword evidence="14" id="KW-1133">Transmembrane helix</keyword>
<evidence type="ECO:0000256" key="2">
    <source>
        <dbReference type="ARBA" id="ARBA00012513"/>
    </source>
</evidence>
<dbReference type="GO" id="GO:0004674">
    <property type="term" value="F:protein serine/threonine kinase activity"/>
    <property type="evidence" value="ECO:0007669"/>
    <property type="project" value="UniProtKB-KW"/>
</dbReference>
<evidence type="ECO:0000256" key="16">
    <source>
        <dbReference type="ARBA" id="ARBA00023170"/>
    </source>
</evidence>
<dbReference type="STRING" id="3821.A0A151T4N1"/>
<evidence type="ECO:0000256" key="9">
    <source>
        <dbReference type="ARBA" id="ARBA00022729"/>
    </source>
</evidence>
<dbReference type="GO" id="GO:0005886">
    <property type="term" value="C:plasma membrane"/>
    <property type="evidence" value="ECO:0007669"/>
    <property type="project" value="UniProtKB-SubCell"/>
</dbReference>
<evidence type="ECO:0000256" key="10">
    <source>
        <dbReference type="ARBA" id="ARBA00022737"/>
    </source>
</evidence>
<dbReference type="SUPFAM" id="SSF56112">
    <property type="entry name" value="Protein kinase-like (PK-like)"/>
    <property type="match status" value="2"/>
</dbReference>
<evidence type="ECO:0000256" key="12">
    <source>
        <dbReference type="ARBA" id="ARBA00022777"/>
    </source>
</evidence>
<proteinExistence type="predicted"/>
<dbReference type="Proteomes" id="UP000075243">
    <property type="component" value="Chromosome 8"/>
</dbReference>
<organism evidence="21 22">
    <name type="scientific">Cajanus cajan</name>
    <name type="common">Pigeon pea</name>
    <name type="synonym">Cajanus indicus</name>
    <dbReference type="NCBI Taxonomy" id="3821"/>
    <lineage>
        <taxon>Eukaryota</taxon>
        <taxon>Viridiplantae</taxon>
        <taxon>Streptophyta</taxon>
        <taxon>Embryophyta</taxon>
        <taxon>Tracheophyta</taxon>
        <taxon>Spermatophyta</taxon>
        <taxon>Magnoliopsida</taxon>
        <taxon>eudicotyledons</taxon>
        <taxon>Gunneridae</taxon>
        <taxon>Pentapetalae</taxon>
        <taxon>rosids</taxon>
        <taxon>fabids</taxon>
        <taxon>Fabales</taxon>
        <taxon>Fabaceae</taxon>
        <taxon>Papilionoideae</taxon>
        <taxon>50 kb inversion clade</taxon>
        <taxon>NPAAA clade</taxon>
        <taxon>indigoferoid/millettioid clade</taxon>
        <taxon>Phaseoleae</taxon>
        <taxon>Cajanus</taxon>
    </lineage>
</organism>
<keyword evidence="8" id="KW-0812">Transmembrane</keyword>
<evidence type="ECO:0000256" key="6">
    <source>
        <dbReference type="ARBA" id="ARBA00022614"/>
    </source>
</evidence>
<keyword evidence="3" id="KW-1003">Cell membrane</keyword>
<accession>A0A151T4N1</accession>
<keyword evidence="10" id="KW-0677">Repeat</keyword>
<keyword evidence="6" id="KW-0433">Leucine-rich repeat</keyword>
<dbReference type="PANTHER" id="PTHR27001">
    <property type="entry name" value="OS01G0253100 PROTEIN"/>
    <property type="match status" value="1"/>
</dbReference>
<feature type="domain" description="Protein kinase" evidence="20">
    <location>
        <begin position="460"/>
        <end position="686"/>
    </location>
</feature>
<dbReference type="EMBL" id="CM003610">
    <property type="protein sequence ID" value="KYP61985.1"/>
    <property type="molecule type" value="Genomic_DNA"/>
</dbReference>
<evidence type="ECO:0000256" key="18">
    <source>
        <dbReference type="ARBA" id="ARBA00047899"/>
    </source>
</evidence>
<dbReference type="InterPro" id="IPR000719">
    <property type="entry name" value="Prot_kinase_dom"/>
</dbReference>
<evidence type="ECO:0000256" key="13">
    <source>
        <dbReference type="ARBA" id="ARBA00022840"/>
    </source>
</evidence>
<evidence type="ECO:0000256" key="5">
    <source>
        <dbReference type="ARBA" id="ARBA00022553"/>
    </source>
</evidence>
<keyword evidence="4" id="KW-0723">Serine/threonine-protein kinase</keyword>
<dbReference type="PANTHER" id="PTHR27001:SF721">
    <property type="entry name" value="DUAL-SPECIFICITY KINASE DOMAIN PROTEIN"/>
    <property type="match status" value="1"/>
</dbReference>
<dbReference type="FunFam" id="1.10.510.10:FF:000358">
    <property type="entry name" value="Putative leucine-rich repeat receptor-like serine/threonine-protein kinase"/>
    <property type="match status" value="1"/>
</dbReference>
<dbReference type="InterPro" id="IPR011009">
    <property type="entry name" value="Kinase-like_dom_sf"/>
</dbReference>
<dbReference type="EC" id="2.7.11.1" evidence="2"/>
<feature type="domain" description="Protein kinase" evidence="20">
    <location>
        <begin position="55"/>
        <end position="323"/>
    </location>
</feature>